<evidence type="ECO:0000313" key="3">
    <source>
        <dbReference type="Proteomes" id="UP000275267"/>
    </source>
</evidence>
<reference evidence="3" key="1">
    <citation type="journal article" date="2019" name="Nat. Commun.">
        <title>The genome of broomcorn millet.</title>
        <authorList>
            <person name="Zou C."/>
            <person name="Miki D."/>
            <person name="Li D."/>
            <person name="Tang Q."/>
            <person name="Xiao L."/>
            <person name="Rajput S."/>
            <person name="Deng P."/>
            <person name="Jia W."/>
            <person name="Huang R."/>
            <person name="Zhang M."/>
            <person name="Sun Y."/>
            <person name="Hu J."/>
            <person name="Fu X."/>
            <person name="Schnable P.S."/>
            <person name="Li F."/>
            <person name="Zhang H."/>
            <person name="Feng B."/>
            <person name="Zhu X."/>
            <person name="Liu R."/>
            <person name="Schnable J.C."/>
            <person name="Zhu J.-K."/>
            <person name="Zhang H."/>
        </authorList>
    </citation>
    <scope>NUCLEOTIDE SEQUENCE [LARGE SCALE GENOMIC DNA]</scope>
</reference>
<dbReference type="STRING" id="4540.A0A3L6Q298"/>
<evidence type="ECO:0000256" key="1">
    <source>
        <dbReference type="SAM" id="MobiDB-lite"/>
    </source>
</evidence>
<organism evidence="2 3">
    <name type="scientific">Panicum miliaceum</name>
    <name type="common">Proso millet</name>
    <name type="synonym">Broomcorn millet</name>
    <dbReference type="NCBI Taxonomy" id="4540"/>
    <lineage>
        <taxon>Eukaryota</taxon>
        <taxon>Viridiplantae</taxon>
        <taxon>Streptophyta</taxon>
        <taxon>Embryophyta</taxon>
        <taxon>Tracheophyta</taxon>
        <taxon>Spermatophyta</taxon>
        <taxon>Magnoliopsida</taxon>
        <taxon>Liliopsida</taxon>
        <taxon>Poales</taxon>
        <taxon>Poaceae</taxon>
        <taxon>PACMAD clade</taxon>
        <taxon>Panicoideae</taxon>
        <taxon>Panicodae</taxon>
        <taxon>Paniceae</taxon>
        <taxon>Panicinae</taxon>
        <taxon>Panicum</taxon>
        <taxon>Panicum sect. Panicum</taxon>
    </lineage>
</organism>
<keyword evidence="3" id="KW-1185">Reference proteome</keyword>
<dbReference type="AlphaFoldDB" id="A0A3L6Q298"/>
<accession>A0A3L6Q298</accession>
<gene>
    <name evidence="2" type="ORF">C2845_PM17G03290</name>
</gene>
<dbReference type="OrthoDB" id="687690at2759"/>
<proteinExistence type="predicted"/>
<evidence type="ECO:0000313" key="2">
    <source>
        <dbReference type="EMBL" id="RLM68979.1"/>
    </source>
</evidence>
<evidence type="ECO:0008006" key="4">
    <source>
        <dbReference type="Google" id="ProtNLM"/>
    </source>
</evidence>
<name>A0A3L6Q298_PANMI</name>
<sequence length="271" mass="29966">MNLLRRLGLQVRSLDALSLLSRRPSTNALRSGDPVPTSPPPPAATKDTRWAMLNRLVCRMDGSVAADDAAAAESHTATGRHLRVSLSLAAPPSSSFLHYDWVTRAPSLGDEDYLAMQPTVVAAHDDSVLFEMVWRAAAGSDYFVYRAGGVGRPPSLSRLPTRDVTVYVEHRGAWERREIELFSPSTGILRRGEEELLELWAFPGYEGLPRVHPECPVMSLHNPDVVYLRVGDGNARPEESKVWIVEVDTRRKALLSITPCTTVAQKRCSRS</sequence>
<dbReference type="Proteomes" id="UP000275267">
    <property type="component" value="Unassembled WGS sequence"/>
</dbReference>
<feature type="region of interest" description="Disordered" evidence="1">
    <location>
        <begin position="25"/>
        <end position="46"/>
    </location>
</feature>
<dbReference type="PANTHER" id="PTHR33074:SF76">
    <property type="entry name" value="OS11G0569701 PROTEIN"/>
    <property type="match status" value="1"/>
</dbReference>
<protein>
    <recommendedName>
        <fullName evidence="4">DUF1618 domain-containing protein</fullName>
    </recommendedName>
</protein>
<dbReference type="PANTHER" id="PTHR33074">
    <property type="entry name" value="EXPRESSED PROTEIN-RELATED"/>
    <property type="match status" value="1"/>
</dbReference>
<dbReference type="EMBL" id="PQIB02000014">
    <property type="protein sequence ID" value="RLM68979.1"/>
    <property type="molecule type" value="Genomic_DNA"/>
</dbReference>
<comment type="caution">
    <text evidence="2">The sequence shown here is derived from an EMBL/GenBank/DDBJ whole genome shotgun (WGS) entry which is preliminary data.</text>
</comment>